<dbReference type="GO" id="GO:0005741">
    <property type="term" value="C:mitochondrial outer membrane"/>
    <property type="evidence" value="ECO:0007669"/>
    <property type="project" value="TreeGrafter"/>
</dbReference>
<accession>U4LM21</accession>
<dbReference type="PANTHER" id="PTHR37278:SF1">
    <property type="entry name" value="AUTOPHAGY-RELATED PROTEIN 33-RELATED"/>
    <property type="match status" value="1"/>
</dbReference>
<keyword evidence="4 6" id="KW-0472">Membrane</keyword>
<evidence type="ECO:0000256" key="6">
    <source>
        <dbReference type="SAM" id="Phobius"/>
    </source>
</evidence>
<keyword evidence="8" id="KW-1185">Reference proteome</keyword>
<evidence type="ECO:0000256" key="3">
    <source>
        <dbReference type="ARBA" id="ARBA00022989"/>
    </source>
</evidence>
<keyword evidence="3 6" id="KW-1133">Transmembrane helix</keyword>
<feature type="transmembrane region" description="Helical" evidence="6">
    <location>
        <begin position="148"/>
        <end position="168"/>
    </location>
</feature>
<evidence type="ECO:0000256" key="2">
    <source>
        <dbReference type="ARBA" id="ARBA00022692"/>
    </source>
</evidence>
<evidence type="ECO:0000256" key="4">
    <source>
        <dbReference type="ARBA" id="ARBA00023136"/>
    </source>
</evidence>
<dbReference type="Proteomes" id="UP000018144">
    <property type="component" value="Unassembled WGS sequence"/>
</dbReference>
<keyword evidence="2 6" id="KW-0812">Transmembrane</keyword>
<dbReference type="OMA" id="WCLSSPR"/>
<dbReference type="InterPro" id="IPR051668">
    <property type="entry name" value="ATG33"/>
</dbReference>
<organism evidence="7 8">
    <name type="scientific">Pyronema omphalodes (strain CBS 100304)</name>
    <name type="common">Pyronema confluens</name>
    <dbReference type="NCBI Taxonomy" id="1076935"/>
    <lineage>
        <taxon>Eukaryota</taxon>
        <taxon>Fungi</taxon>
        <taxon>Dikarya</taxon>
        <taxon>Ascomycota</taxon>
        <taxon>Pezizomycotina</taxon>
        <taxon>Pezizomycetes</taxon>
        <taxon>Pezizales</taxon>
        <taxon>Pyronemataceae</taxon>
        <taxon>Pyronema</taxon>
    </lineage>
</organism>
<reference evidence="7 8" key="1">
    <citation type="journal article" date="2013" name="PLoS Genet.">
        <title>The genome and development-dependent transcriptomes of Pyronema confluens: a window into fungal evolution.</title>
        <authorList>
            <person name="Traeger S."/>
            <person name="Altegoer F."/>
            <person name="Freitag M."/>
            <person name="Gabaldon T."/>
            <person name="Kempken F."/>
            <person name="Kumar A."/>
            <person name="Marcet-Houben M."/>
            <person name="Poggeler S."/>
            <person name="Stajich J.E."/>
            <person name="Nowrousian M."/>
        </authorList>
    </citation>
    <scope>NUCLEOTIDE SEQUENCE [LARGE SCALE GENOMIC DNA]</scope>
    <source>
        <strain evidence="8">CBS 100304</strain>
        <tissue evidence="7">Vegetative mycelium</tissue>
    </source>
</reference>
<dbReference type="PANTHER" id="PTHR37278">
    <property type="entry name" value="AUTOPHAGY-RELATED PROTEIN 33-RELATED"/>
    <property type="match status" value="1"/>
</dbReference>
<proteinExistence type="inferred from homology"/>
<name>U4LM21_PYROM</name>
<evidence type="ECO:0000313" key="8">
    <source>
        <dbReference type="Proteomes" id="UP000018144"/>
    </source>
</evidence>
<protein>
    <submittedName>
        <fullName evidence="7">Uncharacterized protein</fullName>
    </submittedName>
</protein>
<comment type="subcellular location">
    <subcellularLocation>
        <location evidence="1">Membrane</location>
        <topology evidence="1">Multi-pass membrane protein</topology>
    </subcellularLocation>
</comment>
<dbReference type="AlphaFoldDB" id="U4LM21"/>
<evidence type="ECO:0000313" key="7">
    <source>
        <dbReference type="EMBL" id="CCX14575.1"/>
    </source>
</evidence>
<evidence type="ECO:0000256" key="1">
    <source>
        <dbReference type="ARBA" id="ARBA00004141"/>
    </source>
</evidence>
<dbReference type="STRING" id="1076935.U4LM21"/>
<dbReference type="GO" id="GO:0000422">
    <property type="term" value="P:autophagy of mitochondrion"/>
    <property type="evidence" value="ECO:0007669"/>
    <property type="project" value="TreeGrafter"/>
</dbReference>
<comment type="similarity">
    <text evidence="5">Belongs to the ATG33 family.</text>
</comment>
<dbReference type="EMBL" id="HF936028">
    <property type="protein sequence ID" value="CCX14575.1"/>
    <property type="molecule type" value="Genomic_DNA"/>
</dbReference>
<evidence type="ECO:0000256" key="5">
    <source>
        <dbReference type="ARBA" id="ARBA00038013"/>
    </source>
</evidence>
<dbReference type="GO" id="GO:0016236">
    <property type="term" value="P:macroautophagy"/>
    <property type="evidence" value="ECO:0007669"/>
    <property type="project" value="TreeGrafter"/>
</dbReference>
<gene>
    <name evidence="7" type="ORF">PCON_14169</name>
</gene>
<sequence>MDKTIVALKIGGTACLGILTGVHLNFSTQTLKAILSLGSPTQAQKAFSVALGLLRGSARPLELIATTSLATAWFLSPRTGKHPYLWFASAPVLISIALERLRLSGVEYGITSTQTLKALQGGGAGREIDEEVNGEVIRDGIDQYQHWVLIRGGIIGSGFLMSLVGLYGDHK</sequence>
<dbReference type="eggNOG" id="ENOG502S77Q">
    <property type="taxonomic scope" value="Eukaryota"/>
</dbReference>
<dbReference type="OrthoDB" id="5336366at2759"/>